<evidence type="ECO:0000256" key="6">
    <source>
        <dbReference type="PROSITE-ProRule" id="PRU00560"/>
    </source>
</evidence>
<dbReference type="PANTHER" id="PTHR11070:SF2">
    <property type="entry name" value="ATP-DEPENDENT DNA HELICASE SRS2"/>
    <property type="match status" value="1"/>
</dbReference>
<evidence type="ECO:0000256" key="3">
    <source>
        <dbReference type="ARBA" id="ARBA00022806"/>
    </source>
</evidence>
<reference evidence="9" key="1">
    <citation type="submission" date="2016-10" db="EMBL/GenBank/DDBJ databases">
        <authorList>
            <person name="Varghese N."/>
            <person name="Submissions S."/>
        </authorList>
    </citation>
    <scope>NUCLEOTIDE SEQUENCE [LARGE SCALE GENOMIC DNA]</scope>
    <source>
        <strain evidence="9">DSM 19891</strain>
    </source>
</reference>
<dbReference type="InterPro" id="IPR000212">
    <property type="entry name" value="DNA_helicase_UvrD/REP"/>
</dbReference>
<dbReference type="GO" id="GO:0000725">
    <property type="term" value="P:recombinational repair"/>
    <property type="evidence" value="ECO:0007669"/>
    <property type="project" value="TreeGrafter"/>
</dbReference>
<dbReference type="PANTHER" id="PTHR11070">
    <property type="entry name" value="UVRD / RECB / PCRA DNA HELICASE FAMILY MEMBER"/>
    <property type="match status" value="1"/>
</dbReference>
<evidence type="ECO:0000256" key="2">
    <source>
        <dbReference type="ARBA" id="ARBA00022801"/>
    </source>
</evidence>
<dbReference type="Proteomes" id="UP000199462">
    <property type="component" value="Unassembled WGS sequence"/>
</dbReference>
<dbReference type="GO" id="GO:0003677">
    <property type="term" value="F:DNA binding"/>
    <property type="evidence" value="ECO:0007669"/>
    <property type="project" value="InterPro"/>
</dbReference>
<name>A0A1I6KD44_9FLAO</name>
<sequence length="388" mass="44926">MTNNKLIIAAAGSGKTTLIIKEALNIDKSEKVLITTYTIENEKEIRSKILRERKSIPANITIQTWFSFLMQHGVKPYQGSMNDMLFENDIKGMLLSNEKSAPKFDERGRPLFIRGGGRQYYGEKDFKEFYFTSNWRIFSDKISKFVIGCNEKTKGKIFTRLSKIYSTIYIDEVQDLAGFDFEIIKMLFKSNINITLVGDPRQVTYATNHYRKYPKYKNGKIKEFVNSELGKRIGCTTDESSLKKSHRNNQKICDYSSRLYPDFEKIEPCECVNCRKTTTHDGIFVVRENDVAEYLETFNSTQLRYSKATKVDIAYDVCNFGEVKGKTINRVIIYPTSDIKKWIKSNDAELKDGTKARFYVALTRAKYSVAIVYNYSDNEEINGVEKWK</sequence>
<dbReference type="EMBL" id="FOYX01000004">
    <property type="protein sequence ID" value="SFR89173.1"/>
    <property type="molecule type" value="Genomic_DNA"/>
</dbReference>
<evidence type="ECO:0000256" key="5">
    <source>
        <dbReference type="ARBA" id="ARBA00034923"/>
    </source>
</evidence>
<keyword evidence="4 6" id="KW-0067">ATP-binding</keyword>
<keyword evidence="3 6" id="KW-0347">Helicase</keyword>
<dbReference type="PROSITE" id="PS51198">
    <property type="entry name" value="UVRD_HELICASE_ATP_BIND"/>
    <property type="match status" value="1"/>
</dbReference>
<dbReference type="STRING" id="440514.SAMN04488010_3583"/>
<feature type="binding site" evidence="6">
    <location>
        <begin position="9"/>
        <end position="16"/>
    </location>
    <ligand>
        <name>ATP</name>
        <dbReference type="ChEBI" id="CHEBI:30616"/>
    </ligand>
</feature>
<keyword evidence="2 6" id="KW-0378">Hydrolase</keyword>
<dbReference type="GO" id="GO:0016787">
    <property type="term" value="F:hydrolase activity"/>
    <property type="evidence" value="ECO:0007669"/>
    <property type="project" value="UniProtKB-UniRule"/>
</dbReference>
<gene>
    <name evidence="8" type="ORF">SAMN04488010_3583</name>
</gene>
<dbReference type="AlphaFoldDB" id="A0A1I6KD44"/>
<evidence type="ECO:0000259" key="7">
    <source>
        <dbReference type="PROSITE" id="PS51198"/>
    </source>
</evidence>
<dbReference type="InterPro" id="IPR014016">
    <property type="entry name" value="UvrD-like_ATP-bd"/>
</dbReference>
<keyword evidence="1 6" id="KW-0547">Nucleotide-binding</keyword>
<organism evidence="8 9">
    <name type="scientific">Maribacter stanieri</name>
    <dbReference type="NCBI Taxonomy" id="440514"/>
    <lineage>
        <taxon>Bacteria</taxon>
        <taxon>Pseudomonadati</taxon>
        <taxon>Bacteroidota</taxon>
        <taxon>Flavobacteriia</taxon>
        <taxon>Flavobacteriales</taxon>
        <taxon>Flavobacteriaceae</taxon>
        <taxon>Maribacter</taxon>
    </lineage>
</organism>
<dbReference type="SUPFAM" id="SSF52540">
    <property type="entry name" value="P-loop containing nucleoside triphosphate hydrolases"/>
    <property type="match status" value="1"/>
</dbReference>
<feature type="domain" description="UvrD-like helicase ATP-binding" evidence="7">
    <location>
        <begin position="1"/>
        <end position="249"/>
    </location>
</feature>
<dbReference type="GO" id="GO:0005524">
    <property type="term" value="F:ATP binding"/>
    <property type="evidence" value="ECO:0007669"/>
    <property type="project" value="UniProtKB-UniRule"/>
</dbReference>
<proteinExistence type="predicted"/>
<dbReference type="Gene3D" id="3.40.50.300">
    <property type="entry name" value="P-loop containing nucleotide triphosphate hydrolases"/>
    <property type="match status" value="1"/>
</dbReference>
<evidence type="ECO:0000313" key="9">
    <source>
        <dbReference type="Proteomes" id="UP000199462"/>
    </source>
</evidence>
<dbReference type="Pfam" id="PF13245">
    <property type="entry name" value="AAA_19"/>
    <property type="match status" value="1"/>
</dbReference>
<evidence type="ECO:0000313" key="8">
    <source>
        <dbReference type="EMBL" id="SFR89173.1"/>
    </source>
</evidence>
<keyword evidence="9" id="KW-1185">Reference proteome</keyword>
<protein>
    <recommendedName>
        <fullName evidence="5">DNA 3'-5' helicase II</fullName>
    </recommendedName>
</protein>
<dbReference type="GO" id="GO:0043138">
    <property type="term" value="F:3'-5' DNA helicase activity"/>
    <property type="evidence" value="ECO:0007669"/>
    <property type="project" value="TreeGrafter"/>
</dbReference>
<accession>A0A1I6KD44</accession>
<evidence type="ECO:0000256" key="4">
    <source>
        <dbReference type="ARBA" id="ARBA00022840"/>
    </source>
</evidence>
<dbReference type="InterPro" id="IPR027417">
    <property type="entry name" value="P-loop_NTPase"/>
</dbReference>
<evidence type="ECO:0000256" key="1">
    <source>
        <dbReference type="ARBA" id="ARBA00022741"/>
    </source>
</evidence>
<dbReference type="RefSeq" id="WP_091905178.1">
    <property type="nucleotide sequence ID" value="NZ_FOYX01000004.1"/>
</dbReference>